<organism evidence="14 15">
    <name type="scientific">Caproiciproducens faecalis</name>
    <dbReference type="NCBI Taxonomy" id="2820301"/>
    <lineage>
        <taxon>Bacteria</taxon>
        <taxon>Bacillati</taxon>
        <taxon>Bacillota</taxon>
        <taxon>Clostridia</taxon>
        <taxon>Eubacteriales</taxon>
        <taxon>Acutalibacteraceae</taxon>
        <taxon>Caproiciproducens</taxon>
    </lineage>
</organism>
<evidence type="ECO:0000256" key="4">
    <source>
        <dbReference type="ARBA" id="ARBA00022737"/>
    </source>
</evidence>
<feature type="binding site" evidence="10">
    <location>
        <position position="141"/>
    </location>
    <ligand>
        <name>[4Fe-4S] cluster</name>
        <dbReference type="ChEBI" id="CHEBI:49883"/>
        <label>2</label>
    </ligand>
</feature>
<comment type="cofactor">
    <cofactor evidence="10">
        <name>[4Fe-4S] cluster</name>
        <dbReference type="ChEBI" id="CHEBI:49883"/>
    </cofactor>
    <text evidence="10">Binds 3 [4Fe-4S] clusters.</text>
</comment>
<reference evidence="14 15" key="1">
    <citation type="submission" date="2021-03" db="EMBL/GenBank/DDBJ databases">
        <title>Caproiciproducens sp. nov. isolated from feces of cow.</title>
        <authorList>
            <person name="Choi J.-Y."/>
        </authorList>
    </citation>
    <scope>NUCLEOTIDE SEQUENCE [LARGE SCALE GENOMIC DNA]</scope>
    <source>
        <strain evidence="14 15">AGMB10547</strain>
    </source>
</reference>
<comment type="subunit">
    <text evidence="10">The complex is composed of six subunits: RnfA, RnfB, RnfC, RnfD, RnfE and RnfG.</text>
</comment>
<dbReference type="InterPro" id="IPR007202">
    <property type="entry name" value="4Fe-4S_dom"/>
</dbReference>
<evidence type="ECO:0000256" key="7">
    <source>
        <dbReference type="ARBA" id="ARBA00023004"/>
    </source>
</evidence>
<evidence type="ECO:0000256" key="3">
    <source>
        <dbReference type="ARBA" id="ARBA00022723"/>
    </source>
</evidence>
<dbReference type="HAMAP" id="MF_00463">
    <property type="entry name" value="RsxB_RnfB"/>
    <property type="match status" value="1"/>
</dbReference>
<evidence type="ECO:0000256" key="2">
    <source>
        <dbReference type="ARBA" id="ARBA00022485"/>
    </source>
</evidence>
<feature type="binding site" evidence="10">
    <location>
        <position position="49"/>
    </location>
    <ligand>
        <name>[4Fe-4S] cluster</name>
        <dbReference type="ChEBI" id="CHEBI:49883"/>
        <label>1</label>
    </ligand>
</feature>
<feature type="binding site" evidence="10">
    <location>
        <position position="147"/>
    </location>
    <ligand>
        <name>[4Fe-4S] cluster</name>
        <dbReference type="ChEBI" id="CHEBI:49883"/>
        <label>2</label>
    </ligand>
</feature>
<keyword evidence="11" id="KW-1133">Transmembrane helix</keyword>
<proteinExistence type="inferred from homology"/>
<feature type="binding site" evidence="10">
    <location>
        <position position="176"/>
    </location>
    <ligand>
        <name>[4Fe-4S] cluster</name>
        <dbReference type="ChEBI" id="CHEBI:49883"/>
        <label>3</label>
    </ligand>
</feature>
<feature type="domain" description="4Fe-4S ferredoxin-type" evidence="12">
    <location>
        <begin position="161"/>
        <end position="190"/>
    </location>
</feature>
<dbReference type="Proteomes" id="UP000719942">
    <property type="component" value="Unassembled WGS sequence"/>
</dbReference>
<dbReference type="PANTHER" id="PTHR43560">
    <property type="entry name" value="ION-TRANSLOCATING OXIDOREDUCTASE COMPLEX SUBUNIT B"/>
    <property type="match status" value="1"/>
</dbReference>
<comment type="similarity">
    <text evidence="10">Belongs to the 4Fe4S bacterial-type ferredoxin family. RnfB subfamily.</text>
</comment>
<dbReference type="Gene3D" id="3.30.70.20">
    <property type="match status" value="2"/>
</dbReference>
<feature type="binding site" evidence="10">
    <location>
        <position position="137"/>
    </location>
    <ligand>
        <name>[4Fe-4S] cluster</name>
        <dbReference type="ChEBI" id="CHEBI:49883"/>
        <label>2</label>
    </ligand>
</feature>
<accession>A0ABS7DRT7</accession>
<keyword evidence="7 10" id="KW-0408">Iron</keyword>
<feature type="binding site" evidence="10">
    <location>
        <position position="57"/>
    </location>
    <ligand>
        <name>[4Fe-4S] cluster</name>
        <dbReference type="ChEBI" id="CHEBI:49883"/>
        <label>1</label>
    </ligand>
</feature>
<feature type="binding site" evidence="10">
    <location>
        <position position="173"/>
    </location>
    <ligand>
        <name>[4Fe-4S] cluster</name>
        <dbReference type="ChEBI" id="CHEBI:49883"/>
        <label>3</label>
    </ligand>
</feature>
<dbReference type="RefSeq" id="WP_219966227.1">
    <property type="nucleotide sequence ID" value="NZ_JAGFNZ010000006.1"/>
</dbReference>
<feature type="binding site" evidence="10">
    <location>
        <position position="170"/>
    </location>
    <ligand>
        <name>[4Fe-4S] cluster</name>
        <dbReference type="ChEBI" id="CHEBI:49883"/>
        <label>3</label>
    </ligand>
</feature>
<evidence type="ECO:0000256" key="9">
    <source>
        <dbReference type="ARBA" id="ARBA00023136"/>
    </source>
</evidence>
<keyword evidence="6 10" id="KW-0249">Electron transport</keyword>
<keyword evidence="2 10" id="KW-0004">4Fe-4S</keyword>
<dbReference type="Pfam" id="PF04060">
    <property type="entry name" value="FeS"/>
    <property type="match status" value="1"/>
</dbReference>
<feature type="binding site" evidence="10">
    <location>
        <position position="151"/>
    </location>
    <ligand>
        <name>[4Fe-4S] cluster</name>
        <dbReference type="ChEBI" id="CHEBI:49883"/>
        <label>3</label>
    </ligand>
</feature>
<comment type="caution">
    <text evidence="10">Lacks conserved residue(s) required for the propagation of feature annotation.</text>
</comment>
<protein>
    <recommendedName>
        <fullName evidence="10">Ion-translocating oxidoreductase complex subunit B</fullName>
        <ecNumber evidence="10">7.-.-.-</ecNumber>
    </recommendedName>
    <alternativeName>
        <fullName evidence="10">Rnf electron transport complex subunit B</fullName>
    </alternativeName>
</protein>
<feature type="binding site" evidence="10">
    <location>
        <position position="52"/>
    </location>
    <ligand>
        <name>[4Fe-4S] cluster</name>
        <dbReference type="ChEBI" id="CHEBI:49883"/>
        <label>1</label>
    </ligand>
</feature>
<dbReference type="InterPro" id="IPR017896">
    <property type="entry name" value="4Fe4S_Fe-S-bd"/>
</dbReference>
<dbReference type="PROSITE" id="PS51379">
    <property type="entry name" value="4FE4S_FER_2"/>
    <property type="match status" value="2"/>
</dbReference>
<dbReference type="InterPro" id="IPR050395">
    <property type="entry name" value="4Fe4S_Ferredoxin_RnfB"/>
</dbReference>
<dbReference type="SUPFAM" id="SSF54862">
    <property type="entry name" value="4Fe-4S ferredoxins"/>
    <property type="match status" value="1"/>
</dbReference>
<feature type="binding site" evidence="10">
    <location>
        <position position="74"/>
    </location>
    <ligand>
        <name>[4Fe-4S] cluster</name>
        <dbReference type="ChEBI" id="CHEBI:49883"/>
        <label>1</label>
    </ligand>
</feature>
<keyword evidence="8 10" id="KW-0411">Iron-sulfur</keyword>
<gene>
    <name evidence="10" type="primary">rnfB</name>
    <name evidence="14" type="ORF">J5W02_13450</name>
</gene>
<feature type="region of interest" description="Hydrophobic" evidence="10">
    <location>
        <begin position="1"/>
        <end position="26"/>
    </location>
</feature>
<feature type="domain" description="4Fe-4S" evidence="13">
    <location>
        <begin position="32"/>
        <end position="91"/>
    </location>
</feature>
<dbReference type="EMBL" id="JAGFNZ010000006">
    <property type="protein sequence ID" value="MBW7573816.1"/>
    <property type="molecule type" value="Genomic_DNA"/>
</dbReference>
<dbReference type="PANTHER" id="PTHR43560:SF1">
    <property type="entry name" value="ION-TRANSLOCATING OXIDOREDUCTASE COMPLEX SUBUNIT B"/>
    <property type="match status" value="1"/>
</dbReference>
<keyword evidence="11" id="KW-0812">Transmembrane</keyword>
<evidence type="ECO:0000259" key="12">
    <source>
        <dbReference type="PROSITE" id="PS51379"/>
    </source>
</evidence>
<comment type="subcellular location">
    <subcellularLocation>
        <location evidence="10">Cell membrane</location>
    </subcellularLocation>
</comment>
<evidence type="ECO:0000256" key="10">
    <source>
        <dbReference type="HAMAP-Rule" id="MF_00463"/>
    </source>
</evidence>
<keyword evidence="4 10" id="KW-0677">Repeat</keyword>
<feature type="transmembrane region" description="Helical" evidence="11">
    <location>
        <begin position="6"/>
        <end position="31"/>
    </location>
</feature>
<evidence type="ECO:0000256" key="1">
    <source>
        <dbReference type="ARBA" id="ARBA00022448"/>
    </source>
</evidence>
<dbReference type="EC" id="7.-.-.-" evidence="10"/>
<name>A0ABS7DRT7_9FIRM</name>
<dbReference type="Pfam" id="PF12838">
    <property type="entry name" value="Fer4_7"/>
    <property type="match status" value="1"/>
</dbReference>
<evidence type="ECO:0000256" key="8">
    <source>
        <dbReference type="ARBA" id="ARBA00023014"/>
    </source>
</evidence>
<keyword evidence="9 10" id="KW-0472">Membrane</keyword>
<feature type="binding site" evidence="10">
    <location>
        <position position="180"/>
    </location>
    <ligand>
        <name>[4Fe-4S] cluster</name>
        <dbReference type="ChEBI" id="CHEBI:49883"/>
        <label>2</label>
    </ligand>
</feature>
<keyword evidence="10" id="KW-1003">Cell membrane</keyword>
<evidence type="ECO:0000256" key="6">
    <source>
        <dbReference type="ARBA" id="ARBA00022982"/>
    </source>
</evidence>
<dbReference type="PROSITE" id="PS51656">
    <property type="entry name" value="4FE4S"/>
    <property type="match status" value="1"/>
</dbReference>
<keyword evidence="15" id="KW-1185">Reference proteome</keyword>
<dbReference type="InterPro" id="IPR010207">
    <property type="entry name" value="Elect_transpt_cplx_RnfB/RsxB"/>
</dbReference>
<evidence type="ECO:0000313" key="15">
    <source>
        <dbReference type="Proteomes" id="UP000719942"/>
    </source>
</evidence>
<feature type="domain" description="4Fe-4S ferredoxin-type" evidence="12">
    <location>
        <begin position="235"/>
        <end position="264"/>
    </location>
</feature>
<comment type="caution">
    <text evidence="14">The sequence shown here is derived from an EMBL/GenBank/DDBJ whole genome shotgun (WGS) entry which is preliminary data.</text>
</comment>
<dbReference type="PROSITE" id="PS00198">
    <property type="entry name" value="4FE4S_FER_1"/>
    <property type="match status" value="2"/>
</dbReference>
<dbReference type="InterPro" id="IPR017900">
    <property type="entry name" value="4Fe4S_Fe_S_CS"/>
</dbReference>
<evidence type="ECO:0000256" key="5">
    <source>
        <dbReference type="ARBA" id="ARBA00022967"/>
    </source>
</evidence>
<sequence length="264" mass="26957">MNEILTPVLIVAGIGLLSGLILAIASIVMAVPKDEKAEAIREMLPGANCGACGFSGCDGYAKALSSGEAKPGLCPVGGAAVAKTISEYLGCDTGDVEAKVALVHCLGSYDNTTDKVEYEGIATCAGAAIVAGGVASCQYGCMGLGDCVRACQYDAISVCNGVAKIDPIKCRGCSMCIKACPKHLITFVPATKQAVVRCSNCDKGAQTNKVCKVGCIGCMKCEKTCQHDAVHVVNSLAAVDPAKCVGCGDCVGVCPRHCITMFEV</sequence>
<keyword evidence="1 10" id="KW-0813">Transport</keyword>
<evidence type="ECO:0000259" key="13">
    <source>
        <dbReference type="PROSITE" id="PS51656"/>
    </source>
</evidence>
<evidence type="ECO:0000256" key="11">
    <source>
        <dbReference type="SAM" id="Phobius"/>
    </source>
</evidence>
<dbReference type="NCBIfam" id="TIGR01944">
    <property type="entry name" value="rnfB"/>
    <property type="match status" value="1"/>
</dbReference>
<evidence type="ECO:0000313" key="14">
    <source>
        <dbReference type="EMBL" id="MBW7573816.1"/>
    </source>
</evidence>
<keyword evidence="3 10" id="KW-0479">Metal-binding</keyword>
<dbReference type="Gene3D" id="1.10.15.40">
    <property type="entry name" value="Electron transport complex subunit B, putative Fe-S cluster"/>
    <property type="match status" value="1"/>
</dbReference>
<comment type="function">
    <text evidence="10">Part of a membrane-bound complex that couples electron transfer with translocation of ions across the membrane.</text>
</comment>
<keyword evidence="5 10" id="KW-1278">Translocase</keyword>